<dbReference type="RefSeq" id="XP_028518883.1">
    <property type="nucleotide sequence ID" value="XM_028663082.1"/>
</dbReference>
<comment type="pathway">
    <text evidence="3">Amine and polyamine biosynthesis; carnitine biosynthesis.</text>
</comment>
<dbReference type="AlphaFoldDB" id="A0A913YUZ2"/>
<evidence type="ECO:0000256" key="9">
    <source>
        <dbReference type="ARBA" id="ARBA00023004"/>
    </source>
</evidence>
<evidence type="ECO:0000256" key="1">
    <source>
        <dbReference type="ARBA" id="ARBA00001954"/>
    </source>
</evidence>
<keyword evidence="12" id="KW-1185">Reference proteome</keyword>
<keyword evidence="5" id="KW-0479">Metal-binding</keyword>
<dbReference type="SUPFAM" id="SSF51197">
    <property type="entry name" value="Clavaminate synthase-like"/>
    <property type="match status" value="1"/>
</dbReference>
<protein>
    <recommendedName>
        <fullName evidence="10">TauD/TfdA-like domain-containing protein</fullName>
    </recommendedName>
</protein>
<reference evidence="11" key="1">
    <citation type="submission" date="2022-11" db="UniProtKB">
        <authorList>
            <consortium name="EnsemblMetazoa"/>
        </authorList>
    </citation>
    <scope>IDENTIFICATION</scope>
</reference>
<dbReference type="PANTHER" id="PTHR10696:SF51">
    <property type="entry name" value="TRIMETHYLLYSINE DIOXYGENASE, MITOCHONDRIAL"/>
    <property type="match status" value="1"/>
</dbReference>
<dbReference type="Gene3D" id="3.30.2020.30">
    <property type="match status" value="1"/>
</dbReference>
<comment type="similarity">
    <text evidence="4">Belongs to the gamma-BBH/TMLD family.</text>
</comment>
<evidence type="ECO:0000256" key="5">
    <source>
        <dbReference type="ARBA" id="ARBA00022723"/>
    </source>
</evidence>
<keyword evidence="6" id="KW-0124">Carnitine biosynthesis</keyword>
<dbReference type="InterPro" id="IPR003819">
    <property type="entry name" value="TauD/TfdA-like"/>
</dbReference>
<dbReference type="GeneID" id="114576431"/>
<accession>A0A913YUZ2</accession>
<dbReference type="GO" id="GO:0046872">
    <property type="term" value="F:metal ion binding"/>
    <property type="evidence" value="ECO:0007669"/>
    <property type="project" value="UniProtKB-KW"/>
</dbReference>
<comment type="cofactor">
    <cofactor evidence="1">
        <name>Fe(2+)</name>
        <dbReference type="ChEBI" id="CHEBI:29033"/>
    </cofactor>
</comment>
<dbReference type="InterPro" id="IPR050411">
    <property type="entry name" value="AlphaKG_dependent_hydroxylases"/>
</dbReference>
<evidence type="ECO:0000256" key="8">
    <source>
        <dbReference type="ARBA" id="ARBA00023002"/>
    </source>
</evidence>
<sequence length="307" mass="34822">MALIPHDVGPQQVNVNNNQVQIKWNDGHLSCFESSWLKANAYDGSQTPKKKSGLGSMAGESDMLLWDKDIIASNPPRNFNFDQLKNDPKVLPSLLENLHRFGFIFVDDTPLDDECVAEVCELIGGFVQETIFGRVYVLSNRTLTHADIAYLNPALNCHTGHVYFATPAGLQAMHVTHHDGTGGLSLLVDGFKAAKDLYKEDTEAYEILIFEYTSKGHVLRHSHTILEVDPIKKELLQLRYNNTRVGPLVHLSYEKMEKFYRAIRLFGSILRRKENELWFKLTPGRVVVFDNRRVLHGRSRALGDSLF</sequence>
<dbReference type="Pfam" id="PF02668">
    <property type="entry name" value="TauD"/>
    <property type="match status" value="1"/>
</dbReference>
<organism evidence="11 12">
    <name type="scientific">Exaiptasia diaphana</name>
    <name type="common">Tropical sea anemone</name>
    <name type="synonym">Aiptasia pulchella</name>
    <dbReference type="NCBI Taxonomy" id="2652724"/>
    <lineage>
        <taxon>Eukaryota</taxon>
        <taxon>Metazoa</taxon>
        <taxon>Cnidaria</taxon>
        <taxon>Anthozoa</taxon>
        <taxon>Hexacorallia</taxon>
        <taxon>Actiniaria</taxon>
        <taxon>Aiptasiidae</taxon>
        <taxon>Exaiptasia</taxon>
    </lineage>
</organism>
<dbReference type="GO" id="GO:0051213">
    <property type="term" value="F:dioxygenase activity"/>
    <property type="evidence" value="ECO:0007669"/>
    <property type="project" value="UniProtKB-KW"/>
</dbReference>
<dbReference type="Gene3D" id="3.60.130.10">
    <property type="entry name" value="Clavaminate synthase-like"/>
    <property type="match status" value="1"/>
</dbReference>
<dbReference type="EnsemblMetazoa" id="XM_028663082.1">
    <property type="protein sequence ID" value="XP_028518883.1"/>
    <property type="gene ID" value="LOC114576431"/>
</dbReference>
<dbReference type="GO" id="GO:0045329">
    <property type="term" value="P:carnitine biosynthetic process"/>
    <property type="evidence" value="ECO:0007669"/>
    <property type="project" value="UniProtKB-KW"/>
</dbReference>
<comment type="cofactor">
    <cofactor evidence="2">
        <name>L-ascorbate</name>
        <dbReference type="ChEBI" id="CHEBI:38290"/>
    </cofactor>
</comment>
<dbReference type="GO" id="GO:0005739">
    <property type="term" value="C:mitochondrion"/>
    <property type="evidence" value="ECO:0007669"/>
    <property type="project" value="TreeGrafter"/>
</dbReference>
<name>A0A913YUZ2_EXADI</name>
<evidence type="ECO:0000313" key="12">
    <source>
        <dbReference type="Proteomes" id="UP000887567"/>
    </source>
</evidence>
<keyword evidence="9" id="KW-0408">Iron</keyword>
<keyword evidence="8" id="KW-0560">Oxidoreductase</keyword>
<dbReference type="KEGG" id="epa:114576431"/>
<evidence type="ECO:0000313" key="11">
    <source>
        <dbReference type="EnsemblMetazoa" id="XP_028518883.1"/>
    </source>
</evidence>
<proteinExistence type="inferred from homology"/>
<evidence type="ECO:0000256" key="4">
    <source>
        <dbReference type="ARBA" id="ARBA00008654"/>
    </source>
</evidence>
<evidence type="ECO:0000256" key="7">
    <source>
        <dbReference type="ARBA" id="ARBA00022964"/>
    </source>
</evidence>
<dbReference type="InterPro" id="IPR042098">
    <property type="entry name" value="TauD-like_sf"/>
</dbReference>
<evidence type="ECO:0000259" key="10">
    <source>
        <dbReference type="Pfam" id="PF02668"/>
    </source>
</evidence>
<evidence type="ECO:0000256" key="3">
    <source>
        <dbReference type="ARBA" id="ARBA00005022"/>
    </source>
</evidence>
<dbReference type="Proteomes" id="UP000887567">
    <property type="component" value="Unplaced"/>
</dbReference>
<dbReference type="OrthoDB" id="406634at2759"/>
<evidence type="ECO:0000256" key="2">
    <source>
        <dbReference type="ARBA" id="ARBA00001961"/>
    </source>
</evidence>
<keyword evidence="7" id="KW-0223">Dioxygenase</keyword>
<evidence type="ECO:0000256" key="6">
    <source>
        <dbReference type="ARBA" id="ARBA00022873"/>
    </source>
</evidence>
<feature type="domain" description="TauD/TfdA-like" evidence="10">
    <location>
        <begin position="78"/>
        <end position="299"/>
    </location>
</feature>
<dbReference type="InterPro" id="IPR038492">
    <property type="entry name" value="GBBH-like_N_sf"/>
</dbReference>
<dbReference type="PANTHER" id="PTHR10696">
    <property type="entry name" value="GAMMA-BUTYROBETAINE HYDROXYLASE-RELATED"/>
    <property type="match status" value="1"/>
</dbReference>